<feature type="coiled-coil region" evidence="2">
    <location>
        <begin position="111"/>
        <end position="138"/>
    </location>
</feature>
<dbReference type="InterPro" id="IPR043128">
    <property type="entry name" value="Rev_trsase/Diguanyl_cyclase"/>
</dbReference>
<evidence type="ECO:0000313" key="6">
    <source>
        <dbReference type="Proteomes" id="UP000199227"/>
    </source>
</evidence>
<dbReference type="Gene3D" id="3.40.50.2300">
    <property type="match status" value="1"/>
</dbReference>
<dbReference type="InterPro" id="IPR001789">
    <property type="entry name" value="Sig_transdc_resp-reg_receiver"/>
</dbReference>
<dbReference type="PROSITE" id="PS50887">
    <property type="entry name" value="GGDEF"/>
    <property type="match status" value="1"/>
</dbReference>
<dbReference type="EMBL" id="FOXB01000059">
    <property type="protein sequence ID" value="SFP93136.1"/>
    <property type="molecule type" value="Genomic_DNA"/>
</dbReference>
<dbReference type="Proteomes" id="UP000199227">
    <property type="component" value="Unassembled WGS sequence"/>
</dbReference>
<feature type="domain" description="GGDEF" evidence="4">
    <location>
        <begin position="176"/>
        <end position="309"/>
    </location>
</feature>
<sequence length="316" mass="36778">MKKLNELTVMYVEDDLDAQEKIKMLLEDEIKELYQAFNGKEAINLYYEKKPDIILTDIKMPYLDGLEMAKKIKELDADQPIIVISGFDDKDILLKSINIGIDQFLSKPIDIELLFNNINNLMQKIEEKNKIVNIFEKENKNIYRMAYYDHITGAFNRSFFDLALEDTIIRTKRNSYITALFFIDLDNLKIINDNYGHKTGDFVLNKLVENIKKAIRKKDILCRIGGDEFSLIIEDIKDREYIEMLAKRASSMTNFVIKHDNNTFTVTCSIGISIFPLDCSTKEDLIDYADKAMYVAKKRGKASFEFFKKSIIDINE</sequence>
<dbReference type="SUPFAM" id="SSF55073">
    <property type="entry name" value="Nucleotide cyclase"/>
    <property type="match status" value="1"/>
</dbReference>
<keyword evidence="6" id="KW-1185">Reference proteome</keyword>
<dbReference type="Pfam" id="PF00072">
    <property type="entry name" value="Response_reg"/>
    <property type="match status" value="1"/>
</dbReference>
<evidence type="ECO:0000313" key="5">
    <source>
        <dbReference type="EMBL" id="SFP93136.1"/>
    </source>
</evidence>
<keyword evidence="1" id="KW-0597">Phosphoprotein</keyword>
<reference evidence="5 6" key="1">
    <citation type="submission" date="2016-10" db="EMBL/GenBank/DDBJ databases">
        <authorList>
            <person name="de Groot N.N."/>
        </authorList>
    </citation>
    <scope>NUCLEOTIDE SEQUENCE [LARGE SCALE GENOMIC DNA]</scope>
    <source>
        <strain evidence="5 6">EP1-55-1</strain>
    </source>
</reference>
<dbReference type="PROSITE" id="PS50110">
    <property type="entry name" value="RESPONSE_REGULATORY"/>
    <property type="match status" value="1"/>
</dbReference>
<feature type="modified residue" description="4-aspartylphosphate" evidence="1">
    <location>
        <position position="57"/>
    </location>
</feature>
<dbReference type="SMART" id="SM00448">
    <property type="entry name" value="REC"/>
    <property type="match status" value="1"/>
</dbReference>
<dbReference type="NCBIfam" id="TIGR00254">
    <property type="entry name" value="GGDEF"/>
    <property type="match status" value="1"/>
</dbReference>
<dbReference type="STRING" id="223786.SAMN05216234_1596"/>
<evidence type="ECO:0000256" key="1">
    <source>
        <dbReference type="PROSITE-ProRule" id="PRU00169"/>
    </source>
</evidence>
<dbReference type="PANTHER" id="PTHR46663:SF2">
    <property type="entry name" value="GGDEF DOMAIN-CONTAINING PROTEIN"/>
    <property type="match status" value="1"/>
</dbReference>
<dbReference type="SUPFAM" id="SSF52172">
    <property type="entry name" value="CheY-like"/>
    <property type="match status" value="1"/>
</dbReference>
<dbReference type="CDD" id="cd01949">
    <property type="entry name" value="GGDEF"/>
    <property type="match status" value="1"/>
</dbReference>
<gene>
    <name evidence="5" type="ORF">SAMN05216234_1596</name>
</gene>
<organism evidence="5 6">
    <name type="scientific">Hydrogenimonas thermophila</name>
    <dbReference type="NCBI Taxonomy" id="223786"/>
    <lineage>
        <taxon>Bacteria</taxon>
        <taxon>Pseudomonadati</taxon>
        <taxon>Campylobacterota</taxon>
        <taxon>Epsilonproteobacteria</taxon>
        <taxon>Campylobacterales</taxon>
        <taxon>Hydrogenimonadaceae</taxon>
        <taxon>Hydrogenimonas</taxon>
    </lineage>
</organism>
<evidence type="ECO:0000259" key="3">
    <source>
        <dbReference type="PROSITE" id="PS50110"/>
    </source>
</evidence>
<evidence type="ECO:0000256" key="2">
    <source>
        <dbReference type="SAM" id="Coils"/>
    </source>
</evidence>
<proteinExistence type="predicted"/>
<dbReference type="PANTHER" id="PTHR46663">
    <property type="entry name" value="DIGUANYLATE CYCLASE DGCT-RELATED"/>
    <property type="match status" value="1"/>
</dbReference>
<evidence type="ECO:0000259" key="4">
    <source>
        <dbReference type="PROSITE" id="PS50887"/>
    </source>
</evidence>
<name>A0A1I5UES0_9BACT</name>
<dbReference type="InterPro" id="IPR000160">
    <property type="entry name" value="GGDEF_dom"/>
</dbReference>
<dbReference type="Gene3D" id="3.30.70.270">
    <property type="match status" value="1"/>
</dbReference>
<protein>
    <submittedName>
        <fullName evidence="5">Diguanylate cyclase (GGDEF) domain-containing protein</fullName>
    </submittedName>
</protein>
<keyword evidence="2" id="KW-0175">Coiled coil</keyword>
<dbReference type="RefSeq" id="WP_092914142.1">
    <property type="nucleotide sequence ID" value="NZ_FOXB01000059.1"/>
</dbReference>
<accession>A0A1I5UES0</accession>
<dbReference type="InterPro" id="IPR029787">
    <property type="entry name" value="Nucleotide_cyclase"/>
</dbReference>
<feature type="domain" description="Response regulatory" evidence="3">
    <location>
        <begin position="8"/>
        <end position="122"/>
    </location>
</feature>
<dbReference type="SMART" id="SM00267">
    <property type="entry name" value="GGDEF"/>
    <property type="match status" value="1"/>
</dbReference>
<dbReference type="OrthoDB" id="5514345at2"/>
<dbReference type="InterPro" id="IPR052163">
    <property type="entry name" value="DGC-Regulatory_Protein"/>
</dbReference>
<dbReference type="AlphaFoldDB" id="A0A1I5UES0"/>
<dbReference type="GO" id="GO:0000160">
    <property type="term" value="P:phosphorelay signal transduction system"/>
    <property type="evidence" value="ECO:0007669"/>
    <property type="project" value="InterPro"/>
</dbReference>
<dbReference type="InterPro" id="IPR011006">
    <property type="entry name" value="CheY-like_superfamily"/>
</dbReference>
<dbReference type="Pfam" id="PF00990">
    <property type="entry name" value="GGDEF"/>
    <property type="match status" value="1"/>
</dbReference>